<evidence type="ECO:0000256" key="1">
    <source>
        <dbReference type="SAM" id="MobiDB-lite"/>
    </source>
</evidence>
<evidence type="ECO:0000313" key="2">
    <source>
        <dbReference type="EMBL" id="KIO15986.1"/>
    </source>
</evidence>
<accession>A0A0C3Q0R4</accession>
<proteinExistence type="predicted"/>
<feature type="compositionally biased region" description="Polar residues" evidence="1">
    <location>
        <begin position="49"/>
        <end position="62"/>
    </location>
</feature>
<dbReference type="HOGENOM" id="CLU_006344_4_2_1"/>
<dbReference type="InterPro" id="IPR041078">
    <property type="entry name" value="Plavaka"/>
</dbReference>
<dbReference type="EMBL" id="KN823723">
    <property type="protein sequence ID" value="KIO15986.1"/>
    <property type="molecule type" value="Genomic_DNA"/>
</dbReference>
<organism evidence="2 3">
    <name type="scientific">Tulasnella calospora MUT 4182</name>
    <dbReference type="NCBI Taxonomy" id="1051891"/>
    <lineage>
        <taxon>Eukaryota</taxon>
        <taxon>Fungi</taxon>
        <taxon>Dikarya</taxon>
        <taxon>Basidiomycota</taxon>
        <taxon>Agaricomycotina</taxon>
        <taxon>Agaricomycetes</taxon>
        <taxon>Cantharellales</taxon>
        <taxon>Tulasnellaceae</taxon>
        <taxon>Tulasnella</taxon>
    </lineage>
</organism>
<evidence type="ECO:0000313" key="3">
    <source>
        <dbReference type="Proteomes" id="UP000054248"/>
    </source>
</evidence>
<gene>
    <name evidence="2" type="ORF">M407DRAFT_86553</name>
</gene>
<dbReference type="AlphaFoldDB" id="A0A0C3Q0R4"/>
<dbReference type="STRING" id="1051891.A0A0C3Q0R4"/>
<dbReference type="Pfam" id="PF18759">
    <property type="entry name" value="Plavaka"/>
    <property type="match status" value="1"/>
</dbReference>
<name>A0A0C3Q0R4_9AGAM</name>
<feature type="region of interest" description="Disordered" evidence="1">
    <location>
        <begin position="1"/>
        <end position="73"/>
    </location>
</feature>
<dbReference type="OrthoDB" id="2418900at2759"/>
<keyword evidence="3" id="KW-1185">Reference proteome</keyword>
<sequence>MRHYTQTGCLKRAKPGTTHSLRGSRQLGRPHRTHPITTPTELDNLPFSPRSNSPLLPNTSDAPQAGQPAHSTRRYPRVWVEEIADSGDFPTHLRVVDIHPTAGQPLGPEAFKTAWEERKEMENKAGNPPWMGFASEEEWDFAKFLMKSGLSQEKVNELLQLKITTTKTRLSFRNKYEFFKKVDNLPRGPQFGCETVMIVGDILDTRGKRMKEEAELWLRNPVEVVRELLGRPSLRNAIVYVPLRAYTGADRQSRIYDKMWTGDWWYDAQNKLPSGATIAPVILASDKTQLSTFGGDKTAYPVYLTLGNFAKAVRRQPSQRATVLLGYLPIPALACCSSTTRQLKNYEIFHTCMARLLEPLVAAGRKGVSMRCADGRKRLVFPLLAAYCADHPEQCVVACCPENRCPKGTVERDERGELKTCWGRDQELTLKSLQELTMARTQAERREALDQLKADGIRAVVEPFWKDLPHCDIFSSLMPDLLHQLHKGVFHAHLVAWCDSLMAPGELDRRFMSMASHPDLRHFSKGITTIKQWTGKEQRAMEKLFVGAVAGGVNDERVVIAARAMLDFIYLAQLPAHTSETLIQLDDCLRDFHRNKSIFLESGIRTHFNIPKLHALIHYSDSISSYGTADGYNTEYPERFHIEYAKLGYHASNKRDYQKQMVTWLERQEAVDFFDAYVRWAQGSASPLSSSGNIDHDNPDKVEEDEAIVVDSAPSPVPLYHRTTFRIAKKAPLAGISILSIREHFGVPDLVWSLSNYIAQVVAAHPNLRIQTGVSFHKTFDIYKRVVLLVPPASYGFDVPWEDRVRATPVRVPRVLPNLGAHAFFDTVLVKTPPSKSFTSILGQSSINLAGLFLGSRYRYQVARLRLIFELPRSVAVFQPQPTLAYIEWFSELKATHDASRMFEITKLVGKDGHPIGEVIPVSRIVRSCHLIPKWEDDLVAPVESVLDEFTTFFVNEFLDLHCYLSL</sequence>
<dbReference type="Proteomes" id="UP000054248">
    <property type="component" value="Unassembled WGS sequence"/>
</dbReference>
<protein>
    <submittedName>
        <fullName evidence="2">Uncharacterized protein</fullName>
    </submittedName>
</protein>
<reference evidence="2 3" key="1">
    <citation type="submission" date="2014-04" db="EMBL/GenBank/DDBJ databases">
        <authorList>
            <consortium name="DOE Joint Genome Institute"/>
            <person name="Kuo A."/>
            <person name="Girlanda M."/>
            <person name="Perotto S."/>
            <person name="Kohler A."/>
            <person name="Nagy L.G."/>
            <person name="Floudas D."/>
            <person name="Copeland A."/>
            <person name="Barry K.W."/>
            <person name="Cichocki N."/>
            <person name="Veneault-Fourrey C."/>
            <person name="LaButti K."/>
            <person name="Lindquist E.A."/>
            <person name="Lipzen A."/>
            <person name="Lundell T."/>
            <person name="Morin E."/>
            <person name="Murat C."/>
            <person name="Sun H."/>
            <person name="Tunlid A."/>
            <person name="Henrissat B."/>
            <person name="Grigoriev I.V."/>
            <person name="Hibbett D.S."/>
            <person name="Martin F."/>
            <person name="Nordberg H.P."/>
            <person name="Cantor M.N."/>
            <person name="Hua S.X."/>
        </authorList>
    </citation>
    <scope>NUCLEOTIDE SEQUENCE [LARGE SCALE GENOMIC DNA]</scope>
    <source>
        <strain evidence="2 3">MUT 4182</strain>
    </source>
</reference>
<reference evidence="3" key="2">
    <citation type="submission" date="2015-01" db="EMBL/GenBank/DDBJ databases">
        <title>Evolutionary Origins and Diversification of the Mycorrhizal Mutualists.</title>
        <authorList>
            <consortium name="DOE Joint Genome Institute"/>
            <consortium name="Mycorrhizal Genomics Consortium"/>
            <person name="Kohler A."/>
            <person name="Kuo A."/>
            <person name="Nagy L.G."/>
            <person name="Floudas D."/>
            <person name="Copeland A."/>
            <person name="Barry K.W."/>
            <person name="Cichocki N."/>
            <person name="Veneault-Fourrey C."/>
            <person name="LaButti K."/>
            <person name="Lindquist E.A."/>
            <person name="Lipzen A."/>
            <person name="Lundell T."/>
            <person name="Morin E."/>
            <person name="Murat C."/>
            <person name="Riley R."/>
            <person name="Ohm R."/>
            <person name="Sun H."/>
            <person name="Tunlid A."/>
            <person name="Henrissat B."/>
            <person name="Grigoriev I.V."/>
            <person name="Hibbett D.S."/>
            <person name="Martin F."/>
        </authorList>
    </citation>
    <scope>NUCLEOTIDE SEQUENCE [LARGE SCALE GENOMIC DNA]</scope>
    <source>
        <strain evidence="3">MUT 4182</strain>
    </source>
</reference>